<evidence type="ECO:0000313" key="3">
    <source>
        <dbReference type="Proteomes" id="UP000298358"/>
    </source>
</evidence>
<sequence length="118" mass="12383">MTAEIISDKPDAQPRPARYRIPRRLPRPSSGVDVLAAVLALLGIRLLLLGGAGLLPAVLAITVSLYGRNLPSVDPKTLRATAAVATVIAIANVVVIVWQLAQAARWVDALFAAVGTRA</sequence>
<evidence type="ECO:0000313" key="2">
    <source>
        <dbReference type="EMBL" id="TFU32403.1"/>
    </source>
</evidence>
<protein>
    <submittedName>
        <fullName evidence="2">Uncharacterized protein</fullName>
    </submittedName>
</protein>
<accession>A0A4Y9FVX5</accession>
<dbReference type="EMBL" id="SPQB01000026">
    <property type="protein sequence ID" value="TFU32403.1"/>
    <property type="molecule type" value="Genomic_DNA"/>
</dbReference>
<proteinExistence type="predicted"/>
<reference evidence="2 3" key="1">
    <citation type="submission" date="2019-03" db="EMBL/GenBank/DDBJ databases">
        <title>Diversity of the mouse oral microbiome.</title>
        <authorList>
            <person name="Joseph S."/>
            <person name="Aduse-Opoku J."/>
            <person name="Curtis M."/>
            <person name="Wade W."/>
            <person name="Hashim A."/>
        </authorList>
    </citation>
    <scope>NUCLEOTIDE SEQUENCE [LARGE SCALE GENOMIC DNA]</scope>
    <source>
        <strain evidence="2 3">P1012</strain>
    </source>
</reference>
<dbReference type="RefSeq" id="WP_135114833.1">
    <property type="nucleotide sequence ID" value="NZ_JADGLL010000026.1"/>
</dbReference>
<keyword evidence="1" id="KW-0472">Membrane</keyword>
<evidence type="ECO:0000256" key="1">
    <source>
        <dbReference type="SAM" id="Phobius"/>
    </source>
</evidence>
<feature type="transmembrane region" description="Helical" evidence="1">
    <location>
        <begin position="78"/>
        <end position="101"/>
    </location>
</feature>
<keyword evidence="3" id="KW-1185">Reference proteome</keyword>
<keyword evidence="1" id="KW-0812">Transmembrane</keyword>
<comment type="caution">
    <text evidence="2">The sequence shown here is derived from an EMBL/GenBank/DDBJ whole genome shotgun (WGS) entry which is preliminary data.</text>
</comment>
<name>A0A4Y9FVX5_9MICO</name>
<keyword evidence="1" id="KW-1133">Transmembrane helix</keyword>
<organism evidence="2 3">
    <name type="scientific">Microbacterium paludicola</name>
    <dbReference type="NCBI Taxonomy" id="300019"/>
    <lineage>
        <taxon>Bacteria</taxon>
        <taxon>Bacillati</taxon>
        <taxon>Actinomycetota</taxon>
        <taxon>Actinomycetes</taxon>
        <taxon>Micrococcales</taxon>
        <taxon>Microbacteriaceae</taxon>
        <taxon>Microbacterium</taxon>
    </lineage>
</organism>
<dbReference type="Proteomes" id="UP000298358">
    <property type="component" value="Unassembled WGS sequence"/>
</dbReference>
<dbReference type="AlphaFoldDB" id="A0A4Y9FVX5"/>
<gene>
    <name evidence="2" type="ORF">E4U02_10705</name>
</gene>
<feature type="transmembrane region" description="Helical" evidence="1">
    <location>
        <begin position="34"/>
        <end position="66"/>
    </location>
</feature>